<organism evidence="1 2">
    <name type="scientific">Shewanella xiamenensis</name>
    <dbReference type="NCBI Taxonomy" id="332186"/>
    <lineage>
        <taxon>Bacteria</taxon>
        <taxon>Pseudomonadati</taxon>
        <taxon>Pseudomonadota</taxon>
        <taxon>Gammaproteobacteria</taxon>
        <taxon>Alteromonadales</taxon>
        <taxon>Shewanellaceae</taxon>
        <taxon>Shewanella</taxon>
    </lineage>
</organism>
<reference evidence="1 2" key="1">
    <citation type="submission" date="2022-09" db="EMBL/GenBank/DDBJ databases">
        <title>The outer-membrane cytochrome OmcA is essential for infection of Shewanella oneidensis by a zebrafish-associated bacteriophage.</title>
        <authorList>
            <person name="Grenfell A.W."/>
            <person name="Intile P."/>
            <person name="Mcfarlane J."/>
            <person name="Leung D."/>
            <person name="Abdalla K."/>
            <person name="Wold M."/>
            <person name="Kees E."/>
            <person name="Gralnick J."/>
        </authorList>
    </citation>
    <scope>NUCLEOTIDE SEQUENCE [LARGE SCALE GENOMIC DNA]</scope>
    <source>
        <strain evidence="1 2">NF-5</strain>
    </source>
</reference>
<sequence>MLKQADKAKCFDWLVSKLEDGSLEMLFKEDDSDDKDFDSVSSLDGLIFELELAGVNPKLQRSGYVNVTAFEFERIRQEIYSSYSQCGCMDDDAVEEILKAYRAIQKVEKRNDITPLS</sequence>
<keyword evidence="2" id="KW-1185">Reference proteome</keyword>
<comment type="caution">
    <text evidence="1">The sequence shown here is derived from an EMBL/GenBank/DDBJ whole genome shotgun (WGS) entry which is preliminary data.</text>
</comment>
<dbReference type="RefSeq" id="WP_282679523.1">
    <property type="nucleotide sequence ID" value="NZ_CP106875.1"/>
</dbReference>
<dbReference type="EMBL" id="JAOTLW010000013">
    <property type="protein sequence ID" value="MDI5832556.1"/>
    <property type="molecule type" value="Genomic_DNA"/>
</dbReference>
<accession>A0ABT6UGD3</accession>
<dbReference type="Proteomes" id="UP001159075">
    <property type="component" value="Unassembled WGS sequence"/>
</dbReference>
<evidence type="ECO:0000313" key="2">
    <source>
        <dbReference type="Proteomes" id="UP001159075"/>
    </source>
</evidence>
<proteinExistence type="predicted"/>
<name>A0ABT6UGD3_9GAMM</name>
<protein>
    <submittedName>
        <fullName evidence="1">Uncharacterized protein</fullName>
    </submittedName>
</protein>
<evidence type="ECO:0000313" key="1">
    <source>
        <dbReference type="EMBL" id="MDI5832556.1"/>
    </source>
</evidence>
<gene>
    <name evidence="1" type="ORF">ODY93_13335</name>
</gene>